<evidence type="ECO:0000256" key="4">
    <source>
        <dbReference type="ARBA" id="ARBA00023002"/>
    </source>
</evidence>
<proteinExistence type="predicted"/>
<evidence type="ECO:0000259" key="6">
    <source>
        <dbReference type="Pfam" id="PF20628"/>
    </source>
</evidence>
<sequence length="285" mass="31206">MIFKFGAPLTRSAIFLVLPLTDPASPSIVRSTLPNFSSLSKSVFFRDSSADFASTIGIGSSVWTSLNGLPSPKELHTFLIVMIYASKFERQLMKSLGSAVKLVDETVGFRYFDSRDLGFIDGTANPESVDGQASTLIAAEDDPNAAGGSYILVQKYLHDLTAWQALSAEKQEQIIGRTKFDNIELGDAEDDQQCSHKNLNTVEDANGEERDILRDNMTFGSLGSGEFGTYFIGYTGRLWVKEKMVERIFVGHPPGLHDRILDYSKPVTGAVFFAPSVDVLQGLAD</sequence>
<keyword evidence="3" id="KW-0479">Metal-binding</keyword>
<dbReference type="PANTHER" id="PTHR30521:SF0">
    <property type="entry name" value="DYP-TYPE PEROXIDASE FAMILY PROTEIN"/>
    <property type="match status" value="1"/>
</dbReference>
<comment type="cofactor">
    <cofactor evidence="1">
        <name>heme b</name>
        <dbReference type="ChEBI" id="CHEBI:60344"/>
    </cofactor>
</comment>
<comment type="caution">
    <text evidence="7">The sequence shown here is derived from an EMBL/GenBank/DDBJ whole genome shotgun (WGS) entry which is preliminary data.</text>
</comment>
<keyword evidence="2 7" id="KW-0575">Peroxidase</keyword>
<dbReference type="NCBIfam" id="TIGR01413">
    <property type="entry name" value="Dyp_perox_fam"/>
    <property type="match status" value="1"/>
</dbReference>
<dbReference type="EMBL" id="WIWV01000027">
    <property type="protein sequence ID" value="KAF7717392.1"/>
    <property type="molecule type" value="Genomic_DNA"/>
</dbReference>
<name>A0A8J8W5M9_9EURO</name>
<dbReference type="OrthoDB" id="76259at2759"/>
<reference evidence="7" key="1">
    <citation type="journal article" date="2020" name="Front. Microbiol.">
        <title>Gene regulatory networks of Penicillium echinulatum 2HH and Penicillium oxalicum 114-2 inferred by a computational biology approach.</title>
        <authorList>
            <person name="Lenz A.R."/>
            <person name="Galan-Vasquez E."/>
            <person name="Balbinot E."/>
            <person name="De Abreu F.P."/>
            <person name="De Oliveira N.S."/>
            <person name="Da Rosa L.O."/>
            <person name="De Avila E Silva S."/>
            <person name="Camassola M."/>
            <person name="Dillon A.J.P."/>
            <person name="Perez-Rueda E."/>
        </authorList>
    </citation>
    <scope>NUCLEOTIDE SEQUENCE</scope>
    <source>
        <strain evidence="7">S1M29</strain>
    </source>
</reference>
<dbReference type="GO" id="GO:0004601">
    <property type="term" value="F:peroxidase activity"/>
    <property type="evidence" value="ECO:0007669"/>
    <property type="project" value="UniProtKB-KW"/>
</dbReference>
<dbReference type="InterPro" id="IPR011008">
    <property type="entry name" value="Dimeric_a/b-barrel"/>
</dbReference>
<dbReference type="InterPro" id="IPR048328">
    <property type="entry name" value="Dyp_perox_C"/>
</dbReference>
<dbReference type="GO" id="GO:0046872">
    <property type="term" value="F:metal ion binding"/>
    <property type="evidence" value="ECO:0007669"/>
    <property type="project" value="UniProtKB-KW"/>
</dbReference>
<evidence type="ECO:0000256" key="2">
    <source>
        <dbReference type="ARBA" id="ARBA00022559"/>
    </source>
</evidence>
<keyword evidence="5" id="KW-0408">Iron</keyword>
<dbReference type="Proteomes" id="UP000631181">
    <property type="component" value="Unassembled WGS sequence"/>
</dbReference>
<dbReference type="Pfam" id="PF20628">
    <property type="entry name" value="Dyp_perox_C"/>
    <property type="match status" value="1"/>
</dbReference>
<protein>
    <submittedName>
        <fullName evidence="7">Dyp-type peroxidase family</fullName>
        <ecNumber evidence="7">1.11.1.-</ecNumber>
    </submittedName>
</protein>
<dbReference type="PANTHER" id="PTHR30521">
    <property type="entry name" value="DEFERROCHELATASE/PEROXIDASE"/>
    <property type="match status" value="1"/>
</dbReference>
<keyword evidence="4 7" id="KW-0560">Oxidoreductase</keyword>
<evidence type="ECO:0000313" key="7">
    <source>
        <dbReference type="EMBL" id="KAF7717392.1"/>
    </source>
</evidence>
<organism evidence="7 8">
    <name type="scientific">Penicillium ucsense</name>
    <dbReference type="NCBI Taxonomy" id="2839758"/>
    <lineage>
        <taxon>Eukaryota</taxon>
        <taxon>Fungi</taxon>
        <taxon>Dikarya</taxon>
        <taxon>Ascomycota</taxon>
        <taxon>Pezizomycotina</taxon>
        <taxon>Eurotiomycetes</taxon>
        <taxon>Eurotiomycetidae</taxon>
        <taxon>Eurotiales</taxon>
        <taxon>Aspergillaceae</taxon>
        <taxon>Penicillium</taxon>
    </lineage>
</organism>
<dbReference type="EC" id="1.11.1.-" evidence="7"/>
<dbReference type="GO" id="GO:0020037">
    <property type="term" value="F:heme binding"/>
    <property type="evidence" value="ECO:0007669"/>
    <property type="project" value="InterPro"/>
</dbReference>
<evidence type="ECO:0000256" key="1">
    <source>
        <dbReference type="ARBA" id="ARBA00001970"/>
    </source>
</evidence>
<dbReference type="PROSITE" id="PS51404">
    <property type="entry name" value="DYP_PEROXIDASE"/>
    <property type="match status" value="1"/>
</dbReference>
<dbReference type="InterPro" id="IPR006314">
    <property type="entry name" value="Dyp_peroxidase"/>
</dbReference>
<keyword evidence="8" id="KW-1185">Reference proteome</keyword>
<accession>A0A8J8W5M9</accession>
<gene>
    <name evidence="7" type="ORF">PECM_004209</name>
</gene>
<dbReference type="GO" id="GO:0005829">
    <property type="term" value="C:cytosol"/>
    <property type="evidence" value="ECO:0007669"/>
    <property type="project" value="TreeGrafter"/>
</dbReference>
<evidence type="ECO:0000313" key="8">
    <source>
        <dbReference type="Proteomes" id="UP000631181"/>
    </source>
</evidence>
<feature type="domain" description="Dyp-type peroxidase C-terminal" evidence="6">
    <location>
        <begin position="115"/>
        <end position="278"/>
    </location>
</feature>
<dbReference type="SUPFAM" id="SSF54909">
    <property type="entry name" value="Dimeric alpha+beta barrel"/>
    <property type="match status" value="1"/>
</dbReference>
<dbReference type="AlphaFoldDB" id="A0A8J8W5M9"/>
<evidence type="ECO:0000256" key="5">
    <source>
        <dbReference type="ARBA" id="ARBA00023004"/>
    </source>
</evidence>
<evidence type="ECO:0000256" key="3">
    <source>
        <dbReference type="ARBA" id="ARBA00022723"/>
    </source>
</evidence>